<evidence type="ECO:0000313" key="4">
    <source>
        <dbReference type="Proteomes" id="UP000198341"/>
    </source>
</evidence>
<evidence type="ECO:0000313" key="3">
    <source>
        <dbReference type="EMBL" id="CCO14800.1"/>
    </source>
</evidence>
<organism evidence="3 4">
    <name type="scientific">Bathycoccus prasinos</name>
    <dbReference type="NCBI Taxonomy" id="41875"/>
    <lineage>
        <taxon>Eukaryota</taxon>
        <taxon>Viridiplantae</taxon>
        <taxon>Chlorophyta</taxon>
        <taxon>Mamiellophyceae</taxon>
        <taxon>Mamiellales</taxon>
        <taxon>Bathycoccaceae</taxon>
        <taxon>Bathycoccus</taxon>
    </lineage>
</organism>
<reference evidence="3 4" key="1">
    <citation type="submission" date="2011-10" db="EMBL/GenBank/DDBJ databases">
        <authorList>
            <person name="Genoscope - CEA"/>
        </authorList>
    </citation>
    <scope>NUCLEOTIDE SEQUENCE [LARGE SCALE GENOMIC DNA]</scope>
    <source>
        <strain evidence="3 4">RCC 1105</strain>
    </source>
</reference>
<dbReference type="EMBL" id="FO082277">
    <property type="protein sequence ID" value="CCO14800.1"/>
    <property type="molecule type" value="Genomic_DNA"/>
</dbReference>
<gene>
    <name evidence="3" type="ORF">Bathy02g05400</name>
</gene>
<dbReference type="AlphaFoldDB" id="K8EQV2"/>
<feature type="compositionally biased region" description="Basic and acidic residues" evidence="1">
    <location>
        <begin position="199"/>
        <end position="219"/>
    </location>
</feature>
<keyword evidence="2" id="KW-0472">Membrane</keyword>
<dbReference type="RefSeq" id="XP_007514560.1">
    <property type="nucleotide sequence ID" value="XM_007514498.1"/>
</dbReference>
<accession>K8EQV2</accession>
<feature type="region of interest" description="Disordered" evidence="1">
    <location>
        <begin position="1"/>
        <end position="112"/>
    </location>
</feature>
<dbReference type="Proteomes" id="UP000198341">
    <property type="component" value="Chromosome 2"/>
</dbReference>
<dbReference type="KEGG" id="bpg:Bathy02g05400"/>
<proteinExistence type="predicted"/>
<protein>
    <submittedName>
        <fullName evidence="3">Uncharacterized protein</fullName>
    </submittedName>
</protein>
<evidence type="ECO:0000256" key="1">
    <source>
        <dbReference type="SAM" id="MobiDB-lite"/>
    </source>
</evidence>
<keyword evidence="2" id="KW-0812">Transmembrane</keyword>
<feature type="transmembrane region" description="Helical" evidence="2">
    <location>
        <begin position="251"/>
        <end position="271"/>
    </location>
</feature>
<feature type="region of interest" description="Disordered" evidence="1">
    <location>
        <begin position="186"/>
        <end position="225"/>
    </location>
</feature>
<sequence length="275" mass="30001">MKKKGGVGFKAVSLNDSFEEEEDLEEEASPFPPPPGTKRNDDVNEKEEEETFATPMTTFKIKTGSDDATAANDVNGLTSEERGGVSAKTNVASGGNGGNGGFGSNDSSPTTLIANESRDTISELRNNINASSPTKKNNTNFLYNNNHQQQYNHHQNRNEKDNNESDVYHVHNRSISATSMDGLISRLDEESGNGGVGERTNDSRFNEFSDGGGRRREDGSSSSSNAIVRACSKALDIPWCFGESRKTRKNVVSISIVLLLILFAAIPLRHWQHMS</sequence>
<feature type="compositionally biased region" description="Gly residues" evidence="1">
    <location>
        <begin position="94"/>
        <end position="103"/>
    </location>
</feature>
<name>K8EQV2_9CHLO</name>
<evidence type="ECO:0000256" key="2">
    <source>
        <dbReference type="SAM" id="Phobius"/>
    </source>
</evidence>
<keyword evidence="4" id="KW-1185">Reference proteome</keyword>
<dbReference type="GeneID" id="19017653"/>
<keyword evidence="2" id="KW-1133">Transmembrane helix</keyword>
<feature type="compositionally biased region" description="Acidic residues" evidence="1">
    <location>
        <begin position="17"/>
        <end position="28"/>
    </location>
</feature>